<comment type="subcellular location">
    <subcellularLocation>
        <location evidence="2">Vacuole membrane</location>
        <topology evidence="2">Multi-pass membrane protein</topology>
    </subcellularLocation>
</comment>
<accession>A0A9N8ZDQ2</accession>
<dbReference type="OrthoDB" id="6493944at2759"/>
<evidence type="ECO:0000256" key="7">
    <source>
        <dbReference type="ARBA" id="ARBA00022989"/>
    </source>
</evidence>
<comment type="cofactor">
    <cofactor evidence="1">
        <name>Mn(2+)</name>
        <dbReference type="ChEBI" id="CHEBI:29035"/>
    </cofactor>
</comment>
<keyword evidence="7 17" id="KW-1133">Transmembrane helix</keyword>
<dbReference type="GO" id="GO:0008976">
    <property type="term" value="F:polyphosphate kinase activity"/>
    <property type="evidence" value="ECO:0007669"/>
    <property type="project" value="UniProtKB-EC"/>
</dbReference>
<feature type="transmembrane region" description="Helical" evidence="17">
    <location>
        <begin position="629"/>
        <end position="649"/>
    </location>
</feature>
<evidence type="ECO:0000256" key="11">
    <source>
        <dbReference type="ARBA" id="ARBA00067464"/>
    </source>
</evidence>
<evidence type="ECO:0000256" key="4">
    <source>
        <dbReference type="ARBA" id="ARBA00022554"/>
    </source>
</evidence>
<dbReference type="InterPro" id="IPR051572">
    <property type="entry name" value="VTC_Complex_Subunit"/>
</dbReference>
<dbReference type="PANTHER" id="PTHR46140">
    <property type="entry name" value="VACUOLAR TRANSPORTER CHAPERONE 1-RELATED"/>
    <property type="match status" value="1"/>
</dbReference>
<dbReference type="PANTHER" id="PTHR46140:SF1">
    <property type="entry name" value="VACUOLAR TRANSPORTER CHAPERONE COMPLEX SUBUNIT 4-RELATED"/>
    <property type="match status" value="1"/>
</dbReference>
<dbReference type="CDD" id="cd07751">
    <property type="entry name" value="PolyPPase_VTC4_like"/>
    <property type="match status" value="1"/>
</dbReference>
<keyword evidence="6 17" id="KW-0812">Transmembrane</keyword>
<proteinExistence type="inferred from homology"/>
<keyword evidence="8 17" id="KW-0472">Membrane</keyword>
<evidence type="ECO:0000256" key="14">
    <source>
        <dbReference type="ARBA" id="ARBA00081313"/>
    </source>
</evidence>
<evidence type="ECO:0000313" key="19">
    <source>
        <dbReference type="EMBL" id="CAG8492214.1"/>
    </source>
</evidence>
<dbReference type="Proteomes" id="UP000789572">
    <property type="component" value="Unassembled WGS sequence"/>
</dbReference>
<evidence type="ECO:0000256" key="6">
    <source>
        <dbReference type="ARBA" id="ARBA00022692"/>
    </source>
</evidence>
<evidence type="ECO:0000313" key="20">
    <source>
        <dbReference type="Proteomes" id="UP000789572"/>
    </source>
</evidence>
<keyword evidence="4" id="KW-0926">Vacuole</keyword>
<dbReference type="InterPro" id="IPR004331">
    <property type="entry name" value="SPX_dom"/>
</dbReference>
<dbReference type="InterPro" id="IPR018966">
    <property type="entry name" value="VTC_domain"/>
</dbReference>
<feature type="transmembrane region" description="Helical" evidence="17">
    <location>
        <begin position="669"/>
        <end position="687"/>
    </location>
</feature>
<feature type="compositionally biased region" description="Low complexity" evidence="16">
    <location>
        <begin position="549"/>
        <end position="558"/>
    </location>
</feature>
<dbReference type="EMBL" id="CAJVPJ010000186">
    <property type="protein sequence ID" value="CAG8492214.1"/>
    <property type="molecule type" value="Genomic_DNA"/>
</dbReference>
<reference evidence="19" key="1">
    <citation type="submission" date="2021-06" db="EMBL/GenBank/DDBJ databases">
        <authorList>
            <person name="Kallberg Y."/>
            <person name="Tangrot J."/>
            <person name="Rosling A."/>
        </authorList>
    </citation>
    <scope>NUCLEOTIDE SEQUENCE</scope>
    <source>
        <strain evidence="19">IA702</strain>
    </source>
</reference>
<evidence type="ECO:0000256" key="15">
    <source>
        <dbReference type="SAM" id="Coils"/>
    </source>
</evidence>
<dbReference type="Pfam" id="PF02656">
    <property type="entry name" value="DUF202"/>
    <property type="match status" value="1"/>
</dbReference>
<gene>
    <name evidence="19" type="ORF">POCULU_LOCUS2135</name>
</gene>
<dbReference type="InterPro" id="IPR003807">
    <property type="entry name" value="DUF202"/>
</dbReference>
<name>A0A9N8ZDQ2_9GLOM</name>
<keyword evidence="20" id="KW-1185">Reference proteome</keyword>
<keyword evidence="5" id="KW-0808">Transferase</keyword>
<dbReference type="Pfam" id="PF03105">
    <property type="entry name" value="SPX"/>
    <property type="match status" value="1"/>
</dbReference>
<keyword evidence="15" id="KW-0175">Coiled coil</keyword>
<comment type="similarity">
    <text evidence="10">Belongs to the VTC4 family.</text>
</comment>
<evidence type="ECO:0000259" key="18">
    <source>
        <dbReference type="PROSITE" id="PS51382"/>
    </source>
</evidence>
<dbReference type="FunFam" id="3.20.100.30:FF:000001">
    <property type="entry name" value="Vacuolar transporter chaperone 4"/>
    <property type="match status" value="1"/>
</dbReference>
<feature type="domain" description="SPX" evidence="18">
    <location>
        <begin position="1"/>
        <end position="142"/>
    </location>
</feature>
<protein>
    <recommendedName>
        <fullName evidence="11">Vacuolar transporter chaperone complex subunit 4</fullName>
        <ecNumber evidence="3">2.7.4.1</ecNumber>
    </recommendedName>
    <alternativeName>
        <fullName evidence="13">Polyphosphate kinase</fullName>
    </alternativeName>
    <alternativeName>
        <fullName evidence="12">SPX-dependent polyphosphate polymerase VTC subunit 4</fullName>
    </alternativeName>
    <alternativeName>
        <fullName evidence="14">Vacuolar membrane polyphosphate polymerase catalytic subunit</fullName>
    </alternativeName>
</protein>
<evidence type="ECO:0000256" key="17">
    <source>
        <dbReference type="SAM" id="Phobius"/>
    </source>
</evidence>
<evidence type="ECO:0000256" key="8">
    <source>
        <dbReference type="ARBA" id="ARBA00023136"/>
    </source>
</evidence>
<feature type="transmembrane region" description="Helical" evidence="17">
    <location>
        <begin position="602"/>
        <end position="622"/>
    </location>
</feature>
<dbReference type="InterPro" id="IPR042267">
    <property type="entry name" value="VTC_sf"/>
</dbReference>
<sequence>MKFGHHLKTSLYPEWTFYYLDYEGLKVELKKGTRGKQWDEDAETSFMELLEKELDKVYNFQAVKSGEIVRRMEYCEKRINELTESKDTTEDDYVAIEHELGLIIADVHDLAKFTRLNYTGFLKIIKKHDKQTKWVAKPMVLARLNLKPFYKENKDALIVKISRLYDIVRTRGHPVKGNSAQGKTQQNFVRNTKKYWVHPDNITELKLVILQHLPVLVFNPNKEFEPADSAISSIYFDNEDFELYVGRVEKNEGAEAIRLRWYGDMDNREIFVERKTHREDWTGEKSVKARFPIKEKYVNKYLRGEHSMEKALQKSRNKAKSEKEIESLITLSKEIQYSILSRKLRPVLRTFYNRTAFQLPGDARVRISLDTELTMIREDNFKNDPKLRSGNNWRRMDIGINYPFDNLPEEELTRFPYAVLEVKLQTQLGQEPPEWVQELVNSHLVEHVHKFSKYIHGVATLMESRRVPLLPFWLPQMDADIRKPPIPRIGITRSEPNTPANEANKRLGHDDSHIEVLVDDIGSRESEGLTENTPLLSRANGRSYGGNGSASASYQNGGHPYEAEEGSSSGMVGHIPTKFQGKRVYIPVRVEPKVYFANERTFLSWLNFTVILGGFAVGLLNFGDKIGRVAAGMFTLVAMSVMLYALYMFHWRAQMIRRKEYGPYDDRVGPTFLCSALLLAVLINFWLRFGDEE</sequence>
<evidence type="ECO:0000256" key="5">
    <source>
        <dbReference type="ARBA" id="ARBA00022679"/>
    </source>
</evidence>
<dbReference type="GO" id="GO:0033254">
    <property type="term" value="C:vacuolar transporter chaperone complex"/>
    <property type="evidence" value="ECO:0007669"/>
    <property type="project" value="TreeGrafter"/>
</dbReference>
<organism evidence="19 20">
    <name type="scientific">Paraglomus occultum</name>
    <dbReference type="NCBI Taxonomy" id="144539"/>
    <lineage>
        <taxon>Eukaryota</taxon>
        <taxon>Fungi</taxon>
        <taxon>Fungi incertae sedis</taxon>
        <taxon>Mucoromycota</taxon>
        <taxon>Glomeromycotina</taxon>
        <taxon>Glomeromycetes</taxon>
        <taxon>Paraglomerales</taxon>
        <taxon>Paraglomeraceae</taxon>
        <taxon>Paraglomus</taxon>
    </lineage>
</organism>
<evidence type="ECO:0000256" key="16">
    <source>
        <dbReference type="SAM" id="MobiDB-lite"/>
    </source>
</evidence>
<evidence type="ECO:0000256" key="3">
    <source>
        <dbReference type="ARBA" id="ARBA00012960"/>
    </source>
</evidence>
<evidence type="ECO:0000256" key="12">
    <source>
        <dbReference type="ARBA" id="ARBA00075894"/>
    </source>
</evidence>
<evidence type="ECO:0000256" key="13">
    <source>
        <dbReference type="ARBA" id="ARBA00080494"/>
    </source>
</evidence>
<evidence type="ECO:0000256" key="10">
    <source>
        <dbReference type="ARBA" id="ARBA00061390"/>
    </source>
</evidence>
<dbReference type="AlphaFoldDB" id="A0A9N8ZDQ2"/>
<evidence type="ECO:0000256" key="1">
    <source>
        <dbReference type="ARBA" id="ARBA00001936"/>
    </source>
</evidence>
<dbReference type="GO" id="GO:0000329">
    <property type="term" value="C:fungal-type vacuole membrane"/>
    <property type="evidence" value="ECO:0007669"/>
    <property type="project" value="TreeGrafter"/>
</dbReference>
<evidence type="ECO:0000256" key="9">
    <source>
        <dbReference type="ARBA" id="ARBA00050204"/>
    </source>
</evidence>
<feature type="coiled-coil region" evidence="15">
    <location>
        <begin position="72"/>
        <end position="99"/>
    </location>
</feature>
<feature type="region of interest" description="Disordered" evidence="16">
    <location>
        <begin position="487"/>
        <end position="507"/>
    </location>
</feature>
<dbReference type="PROSITE" id="PS51382">
    <property type="entry name" value="SPX"/>
    <property type="match status" value="1"/>
</dbReference>
<dbReference type="Pfam" id="PF09359">
    <property type="entry name" value="VTC"/>
    <property type="match status" value="1"/>
</dbReference>
<dbReference type="CDD" id="cd14480">
    <property type="entry name" value="SPX_VTC2_like"/>
    <property type="match status" value="1"/>
</dbReference>
<dbReference type="GO" id="GO:0006799">
    <property type="term" value="P:polyphosphate biosynthetic process"/>
    <property type="evidence" value="ECO:0007669"/>
    <property type="project" value="UniProtKB-ARBA"/>
</dbReference>
<dbReference type="EC" id="2.7.4.1" evidence="3"/>
<dbReference type="Gene3D" id="3.20.100.30">
    <property type="entry name" value="VTC, catalytic tunnel domain"/>
    <property type="match status" value="1"/>
</dbReference>
<evidence type="ECO:0000256" key="2">
    <source>
        <dbReference type="ARBA" id="ARBA00004128"/>
    </source>
</evidence>
<feature type="region of interest" description="Disordered" evidence="16">
    <location>
        <begin position="523"/>
        <end position="568"/>
    </location>
</feature>
<comment type="catalytic activity">
    <reaction evidence="9">
        <text>[phosphate](n) + ATP = [phosphate](n+1) + ADP</text>
        <dbReference type="Rhea" id="RHEA:19573"/>
        <dbReference type="Rhea" id="RHEA-COMP:9859"/>
        <dbReference type="Rhea" id="RHEA-COMP:14280"/>
        <dbReference type="ChEBI" id="CHEBI:16838"/>
        <dbReference type="ChEBI" id="CHEBI:30616"/>
        <dbReference type="ChEBI" id="CHEBI:456216"/>
        <dbReference type="EC" id="2.7.4.1"/>
    </reaction>
    <physiologicalReaction direction="left-to-right" evidence="9">
        <dbReference type="Rhea" id="RHEA:19574"/>
    </physiologicalReaction>
</comment>
<comment type="caution">
    <text evidence="19">The sequence shown here is derived from an EMBL/GenBank/DDBJ whole genome shotgun (WGS) entry which is preliminary data.</text>
</comment>